<dbReference type="Pfam" id="PF01575">
    <property type="entry name" value="MaoC_dehydratas"/>
    <property type="match status" value="1"/>
</dbReference>
<evidence type="ECO:0000259" key="2">
    <source>
        <dbReference type="Pfam" id="PF01575"/>
    </source>
</evidence>
<gene>
    <name evidence="3" type="ORF">FVP33_05015</name>
</gene>
<proteinExistence type="inferred from homology"/>
<accession>A0A5C8UR14</accession>
<dbReference type="Proteomes" id="UP000321379">
    <property type="component" value="Unassembled WGS sequence"/>
</dbReference>
<dbReference type="SUPFAM" id="SSF54637">
    <property type="entry name" value="Thioesterase/thiol ester dehydrase-isomerase"/>
    <property type="match status" value="1"/>
</dbReference>
<evidence type="ECO:0000256" key="1">
    <source>
        <dbReference type="ARBA" id="ARBA00005254"/>
    </source>
</evidence>
<protein>
    <submittedName>
        <fullName evidence="3">MaoC family dehydratase</fullName>
    </submittedName>
</protein>
<organism evidence="3 4">
    <name type="scientific">Lacisediminihabitans profunda</name>
    <dbReference type="NCBI Taxonomy" id="2594790"/>
    <lineage>
        <taxon>Bacteria</taxon>
        <taxon>Bacillati</taxon>
        <taxon>Actinomycetota</taxon>
        <taxon>Actinomycetes</taxon>
        <taxon>Micrococcales</taxon>
        <taxon>Microbacteriaceae</taxon>
        <taxon>Lacisediminihabitans</taxon>
    </lineage>
</organism>
<name>A0A5C8UR14_9MICO</name>
<feature type="domain" description="MaoC-like" evidence="2">
    <location>
        <begin position="31"/>
        <end position="137"/>
    </location>
</feature>
<dbReference type="RefSeq" id="WP_147782551.1">
    <property type="nucleotide sequence ID" value="NZ_VRMG01000005.1"/>
</dbReference>
<dbReference type="InterPro" id="IPR029069">
    <property type="entry name" value="HotDog_dom_sf"/>
</dbReference>
<dbReference type="AlphaFoldDB" id="A0A5C8UR14"/>
<dbReference type="Gene3D" id="3.10.129.10">
    <property type="entry name" value="Hotdog Thioesterase"/>
    <property type="match status" value="1"/>
</dbReference>
<dbReference type="InterPro" id="IPR002539">
    <property type="entry name" value="MaoC-like_dom"/>
</dbReference>
<reference evidence="3 4" key="1">
    <citation type="submission" date="2019-08" db="EMBL/GenBank/DDBJ databases">
        <title>Bacterial whole genome sequence for Glaciihabitans sp. CHu50b-6-2.</title>
        <authorList>
            <person name="Jin L."/>
        </authorList>
    </citation>
    <scope>NUCLEOTIDE SEQUENCE [LARGE SCALE GENOMIC DNA]</scope>
    <source>
        <strain evidence="3 4">CHu50b-6-2</strain>
    </source>
</reference>
<comment type="similarity">
    <text evidence="1">Belongs to the enoyl-CoA hydratase/isomerase family.</text>
</comment>
<dbReference type="PANTHER" id="PTHR43664:SF1">
    <property type="entry name" value="BETA-METHYLMALYL-COA DEHYDRATASE"/>
    <property type="match status" value="1"/>
</dbReference>
<comment type="caution">
    <text evidence="3">The sequence shown here is derived from an EMBL/GenBank/DDBJ whole genome shotgun (WGS) entry which is preliminary data.</text>
</comment>
<sequence length="176" mass="20279">MRNPNSDPVARHAVPVWNQDVKLYEDYEVGEVDRSIRRTISEGEVMMFSSMLVDLHPYVADEIFARDEGLFGRRIVPGALVFGYGMGLMAHNNVNTFSYGYDRLRFIKPLFIGDTIYTMRTLLRKEPKYDEMGLFTVSYEVFRADDEQIVLYCEHLQTVKYRDPAAARAQSTQASS</sequence>
<dbReference type="EMBL" id="VRMG01000005">
    <property type="protein sequence ID" value="TXN30965.1"/>
    <property type="molecule type" value="Genomic_DNA"/>
</dbReference>
<dbReference type="InterPro" id="IPR052342">
    <property type="entry name" value="MCH/BMMD"/>
</dbReference>
<keyword evidence="4" id="KW-1185">Reference proteome</keyword>
<evidence type="ECO:0000313" key="4">
    <source>
        <dbReference type="Proteomes" id="UP000321379"/>
    </source>
</evidence>
<evidence type="ECO:0000313" key="3">
    <source>
        <dbReference type="EMBL" id="TXN30965.1"/>
    </source>
</evidence>
<dbReference type="PANTHER" id="PTHR43664">
    <property type="entry name" value="MONOAMINE OXIDASE-RELATED"/>
    <property type="match status" value="1"/>
</dbReference>